<dbReference type="InterPro" id="IPR002347">
    <property type="entry name" value="SDR_fam"/>
</dbReference>
<accession>A0ABY7LK95</accession>
<comment type="similarity">
    <text evidence="1">Belongs to the short-chain dehydrogenases/reductases (SDR) family.</text>
</comment>
<evidence type="ECO:0000256" key="2">
    <source>
        <dbReference type="ARBA" id="ARBA00023002"/>
    </source>
</evidence>
<dbReference type="InterPro" id="IPR020904">
    <property type="entry name" value="Sc_DH/Rdtase_CS"/>
</dbReference>
<evidence type="ECO:0000313" key="3">
    <source>
        <dbReference type="EMBL" id="WBA40865.1"/>
    </source>
</evidence>
<dbReference type="Pfam" id="PF13561">
    <property type="entry name" value="adh_short_C2"/>
    <property type="match status" value="1"/>
</dbReference>
<protein>
    <submittedName>
        <fullName evidence="3">SDR family oxidoreductase</fullName>
    </submittedName>
</protein>
<evidence type="ECO:0000256" key="1">
    <source>
        <dbReference type="ARBA" id="ARBA00006484"/>
    </source>
</evidence>
<dbReference type="RefSeq" id="WP_269558952.1">
    <property type="nucleotide sequence ID" value="NZ_CP114767.1"/>
</dbReference>
<keyword evidence="4" id="KW-1185">Reference proteome</keyword>
<dbReference type="SUPFAM" id="SSF51735">
    <property type="entry name" value="NAD(P)-binding Rossmann-fold domains"/>
    <property type="match status" value="1"/>
</dbReference>
<evidence type="ECO:0000313" key="4">
    <source>
        <dbReference type="Proteomes" id="UP001211005"/>
    </source>
</evidence>
<dbReference type="PROSITE" id="PS00061">
    <property type="entry name" value="ADH_SHORT"/>
    <property type="match status" value="1"/>
</dbReference>
<reference evidence="3 4" key="1">
    <citation type="submission" date="2022-12" db="EMBL/GenBank/DDBJ databases">
        <title>Hymenobacter canadensis sp. nov. isolated from lake water of the Cambridge Bay, Canada.</title>
        <authorList>
            <person name="Kim W.H."/>
            <person name="Lee Y.M."/>
        </authorList>
    </citation>
    <scope>NUCLEOTIDE SEQUENCE [LARGE SCALE GENOMIC DNA]</scope>
    <source>
        <strain evidence="3 4">PAMC 29467</strain>
    </source>
</reference>
<gene>
    <name evidence="3" type="ORF">O3303_13665</name>
</gene>
<dbReference type="PRINTS" id="PR00081">
    <property type="entry name" value="GDHRDH"/>
</dbReference>
<dbReference type="InterPro" id="IPR036291">
    <property type="entry name" value="NAD(P)-bd_dom_sf"/>
</dbReference>
<dbReference type="EMBL" id="CP114767">
    <property type="protein sequence ID" value="WBA40865.1"/>
    <property type="molecule type" value="Genomic_DNA"/>
</dbReference>
<sequence length="293" mass="30493">MTPVSSAPAPAAAPVSTARPMSALNQFSLHGKVIVITGATGVLGEALSLAVAEAGARVAILGRDAGRAAERVAAIEAVGGEALSVLADVLDKGQMQAACDEIMQAWGRIDGLVNAAGGNLPGATIGPDQDVFDLSIEDTRRAVDLNLFGTVIPTTVFGRVMAEQGKGSIVNVSSLTAQRPLTRVLGYTMAKKAVEAYTQWMAVELGLRYGGGLRMNAIAPGVFLTEQNRALLVLPDGTPTDRARKFIAATPYQRFGQPEELTGTLIYLLSDASRFVTGETVMVDGGFNAYSGV</sequence>
<proteinExistence type="inferred from homology"/>
<dbReference type="PRINTS" id="PR00080">
    <property type="entry name" value="SDRFAMILY"/>
</dbReference>
<organism evidence="3 4">
    <name type="scientific">Hymenobacter canadensis</name>
    <dbReference type="NCBI Taxonomy" id="2999067"/>
    <lineage>
        <taxon>Bacteria</taxon>
        <taxon>Pseudomonadati</taxon>
        <taxon>Bacteroidota</taxon>
        <taxon>Cytophagia</taxon>
        <taxon>Cytophagales</taxon>
        <taxon>Hymenobacteraceae</taxon>
        <taxon>Hymenobacter</taxon>
    </lineage>
</organism>
<dbReference type="Gene3D" id="3.40.50.720">
    <property type="entry name" value="NAD(P)-binding Rossmann-like Domain"/>
    <property type="match status" value="1"/>
</dbReference>
<keyword evidence="2" id="KW-0560">Oxidoreductase</keyword>
<dbReference type="Proteomes" id="UP001211005">
    <property type="component" value="Chromosome"/>
</dbReference>
<name>A0ABY7LK95_9BACT</name>
<dbReference type="NCBIfam" id="NF006132">
    <property type="entry name" value="PRK08277.1"/>
    <property type="match status" value="1"/>
</dbReference>
<dbReference type="PANTHER" id="PTHR42760">
    <property type="entry name" value="SHORT-CHAIN DEHYDROGENASES/REDUCTASES FAMILY MEMBER"/>
    <property type="match status" value="1"/>
</dbReference>
<dbReference type="PANTHER" id="PTHR42760:SF115">
    <property type="entry name" value="3-OXOACYL-[ACYL-CARRIER-PROTEIN] REDUCTASE FABG"/>
    <property type="match status" value="1"/>
</dbReference>